<feature type="transmembrane region" description="Helical" evidence="16">
    <location>
        <begin position="21"/>
        <end position="47"/>
    </location>
</feature>
<dbReference type="GO" id="GO:0004715">
    <property type="term" value="F:non-membrane spanning protein tyrosine kinase activity"/>
    <property type="evidence" value="ECO:0007669"/>
    <property type="project" value="UniProtKB-EC"/>
</dbReference>
<comment type="similarity">
    <text evidence="3">Belongs to the etk/wzc family.</text>
</comment>
<evidence type="ECO:0000256" key="4">
    <source>
        <dbReference type="ARBA" id="ARBA00011903"/>
    </source>
</evidence>
<keyword evidence="14" id="KW-0829">Tyrosine-protein kinase</keyword>
<dbReference type="CDD" id="cd05387">
    <property type="entry name" value="BY-kinase"/>
    <property type="match status" value="1"/>
</dbReference>
<comment type="catalytic activity">
    <reaction evidence="15">
        <text>L-tyrosyl-[protein] + ATP = O-phospho-L-tyrosyl-[protein] + ADP + H(+)</text>
        <dbReference type="Rhea" id="RHEA:10596"/>
        <dbReference type="Rhea" id="RHEA-COMP:10136"/>
        <dbReference type="Rhea" id="RHEA-COMP:20101"/>
        <dbReference type="ChEBI" id="CHEBI:15378"/>
        <dbReference type="ChEBI" id="CHEBI:30616"/>
        <dbReference type="ChEBI" id="CHEBI:46858"/>
        <dbReference type="ChEBI" id="CHEBI:61978"/>
        <dbReference type="ChEBI" id="CHEBI:456216"/>
        <dbReference type="EC" id="2.7.10.2"/>
    </reaction>
</comment>
<evidence type="ECO:0000256" key="7">
    <source>
        <dbReference type="ARBA" id="ARBA00022679"/>
    </source>
</evidence>
<comment type="subcellular location">
    <subcellularLocation>
        <location evidence="1">Cell inner membrane</location>
        <topology evidence="1">Multi-pass membrane protein</topology>
    </subcellularLocation>
</comment>
<evidence type="ECO:0000256" key="8">
    <source>
        <dbReference type="ARBA" id="ARBA00022692"/>
    </source>
</evidence>
<evidence type="ECO:0000256" key="1">
    <source>
        <dbReference type="ARBA" id="ARBA00004429"/>
    </source>
</evidence>
<dbReference type="Pfam" id="PF13807">
    <property type="entry name" value="GNVR"/>
    <property type="match status" value="1"/>
</dbReference>
<organism evidence="20 21">
    <name type="scientific">Putridiphycobacter roseus</name>
    <dbReference type="NCBI Taxonomy" id="2219161"/>
    <lineage>
        <taxon>Bacteria</taxon>
        <taxon>Pseudomonadati</taxon>
        <taxon>Bacteroidota</taxon>
        <taxon>Flavobacteriia</taxon>
        <taxon>Flavobacteriales</taxon>
        <taxon>Crocinitomicaceae</taxon>
        <taxon>Putridiphycobacter</taxon>
    </lineage>
</organism>
<dbReference type="InterPro" id="IPR032807">
    <property type="entry name" value="GNVR"/>
</dbReference>
<evidence type="ECO:0000256" key="16">
    <source>
        <dbReference type="SAM" id="Phobius"/>
    </source>
</evidence>
<keyword evidence="13 16" id="KW-0472">Membrane</keyword>
<evidence type="ECO:0000259" key="19">
    <source>
        <dbReference type="Pfam" id="PF13807"/>
    </source>
</evidence>
<dbReference type="InterPro" id="IPR003856">
    <property type="entry name" value="LPS_length_determ_N"/>
</dbReference>
<protein>
    <recommendedName>
        <fullName evidence="4">non-specific protein-tyrosine kinase</fullName>
        <ecNumber evidence="4">2.7.10.2</ecNumber>
    </recommendedName>
</protein>
<dbReference type="PANTHER" id="PTHR32309:SF13">
    <property type="entry name" value="FERRIC ENTEROBACTIN TRANSPORT PROTEIN FEPE"/>
    <property type="match status" value="1"/>
</dbReference>
<dbReference type="AlphaFoldDB" id="A0A2W1NG34"/>
<evidence type="ECO:0000259" key="17">
    <source>
        <dbReference type="Pfam" id="PF02706"/>
    </source>
</evidence>
<dbReference type="GO" id="GO:0005886">
    <property type="term" value="C:plasma membrane"/>
    <property type="evidence" value="ECO:0007669"/>
    <property type="project" value="UniProtKB-SubCell"/>
</dbReference>
<evidence type="ECO:0000256" key="6">
    <source>
        <dbReference type="ARBA" id="ARBA00022519"/>
    </source>
</evidence>
<keyword evidence="5" id="KW-1003">Cell membrane</keyword>
<dbReference type="SUPFAM" id="SSF52540">
    <property type="entry name" value="P-loop containing nucleoside triphosphate hydrolases"/>
    <property type="match status" value="1"/>
</dbReference>
<keyword evidence="21" id="KW-1185">Reference proteome</keyword>
<evidence type="ECO:0000256" key="9">
    <source>
        <dbReference type="ARBA" id="ARBA00022741"/>
    </source>
</evidence>
<dbReference type="Pfam" id="PF02706">
    <property type="entry name" value="Wzz"/>
    <property type="match status" value="1"/>
</dbReference>
<evidence type="ECO:0000256" key="11">
    <source>
        <dbReference type="ARBA" id="ARBA00022840"/>
    </source>
</evidence>
<keyword evidence="6" id="KW-0997">Cell inner membrane</keyword>
<reference evidence="20 21" key="1">
    <citation type="submission" date="2018-06" db="EMBL/GenBank/DDBJ databases">
        <title>The draft genome sequence of Crocinitomix sp. SM1701.</title>
        <authorList>
            <person name="Zhang X."/>
        </authorList>
    </citation>
    <scope>NUCLEOTIDE SEQUENCE [LARGE SCALE GENOMIC DNA]</scope>
    <source>
        <strain evidence="20 21">SM1701</strain>
    </source>
</reference>
<evidence type="ECO:0000256" key="3">
    <source>
        <dbReference type="ARBA" id="ARBA00008883"/>
    </source>
</evidence>
<feature type="domain" description="Polysaccharide chain length determinant N-terminal" evidence="17">
    <location>
        <begin position="18"/>
        <end position="107"/>
    </location>
</feature>
<evidence type="ECO:0000256" key="12">
    <source>
        <dbReference type="ARBA" id="ARBA00022989"/>
    </source>
</evidence>
<dbReference type="PANTHER" id="PTHR32309">
    <property type="entry name" value="TYROSINE-PROTEIN KINASE"/>
    <property type="match status" value="1"/>
</dbReference>
<dbReference type="InterPro" id="IPR025669">
    <property type="entry name" value="AAA_dom"/>
</dbReference>
<dbReference type="GO" id="GO:0005524">
    <property type="term" value="F:ATP binding"/>
    <property type="evidence" value="ECO:0007669"/>
    <property type="project" value="UniProtKB-KW"/>
</dbReference>
<name>A0A2W1NG34_9FLAO</name>
<dbReference type="EMBL" id="QKSB01000001">
    <property type="protein sequence ID" value="PZE18455.1"/>
    <property type="molecule type" value="Genomic_DNA"/>
</dbReference>
<comment type="caution">
    <text evidence="20">The sequence shown here is derived from an EMBL/GenBank/DDBJ whole genome shotgun (WGS) entry which is preliminary data.</text>
</comment>
<dbReference type="Pfam" id="PF13614">
    <property type="entry name" value="AAA_31"/>
    <property type="match status" value="1"/>
</dbReference>
<evidence type="ECO:0000313" key="20">
    <source>
        <dbReference type="EMBL" id="PZE18455.1"/>
    </source>
</evidence>
<keyword evidence="12 16" id="KW-1133">Transmembrane helix</keyword>
<evidence type="ECO:0000313" key="21">
    <source>
        <dbReference type="Proteomes" id="UP000249248"/>
    </source>
</evidence>
<evidence type="ECO:0000259" key="18">
    <source>
        <dbReference type="Pfam" id="PF13614"/>
    </source>
</evidence>
<dbReference type="InterPro" id="IPR050445">
    <property type="entry name" value="Bact_polysacc_biosynth/exp"/>
</dbReference>
<proteinExistence type="inferred from homology"/>
<sequence>MSTPSKIENQQKLIQTKDLVFIWRLIRNNLGVIILTPILALLIGYVYTYRLSDVYGAKVQLLLKSNDTYDYQDQIYQGLGAYGAYMDVQNQMRIIRSRDLIGEIIDKMNISTSYYVVGRVRRKEVYNTLPFTTDVEVINGMLFEQPVYVFIQDKKSYRIEYVVNNEEKSIVGTFGEVFINEDFKIKLKKSYSYSAESMDRITDAEYEIVFHSRNQLINKYRSKIDIENLEYTSILEINVLDEIGVRGKLFLDTLTSVYVDYSKRLQLEVNQNTIDNIERQLDTINLFITAKENEILNYKNKNSILNLPKEEDDYFERYVSSLSDKRNLEIKRNALRTLESYIINLNEENFLPPSFEALKSDIYLTQTIKKVYDLQLELKSKSSSQLDNNANIIKNQAEINSLKKDVLIYINNLEGVVVKEISSLDSYISSNRNKIKKIPVSEQGLENISRELEVNNKMYLYLLEKKTNSLITRAGIIPQVRVVETASQLGVVKPDKEKIIRLFVLGGLLVGLFVALIRKLFFEKIQNVNELSEASYLNVVGGLPFVNQKDSKLIVTERPKDQITESFRTLRTNLNYLGDLGNKKGAKKILVSSFFPGEGKTFTSTNVASILSMSDKKVVLVDFDLHKPKVHKTFDIENTKGVSSYLIGKDVLDDVIRKNMLTNLDVITAGPIPPNPSELVLKAKMNDLFAELEKRYEYIIVDTPPFGLLNDGIELIKYLDVFLVVMNTKYIKQKGIRTIENLLSKHDNIEVGLVLNGIKRTRLQYYYSKYSYKYNYSYGYNYGYGYGDTYSDYVEKD</sequence>
<feature type="domain" description="AAA" evidence="18">
    <location>
        <begin position="587"/>
        <end position="743"/>
    </location>
</feature>
<dbReference type="InterPro" id="IPR027417">
    <property type="entry name" value="P-loop_NTPase"/>
</dbReference>
<evidence type="ECO:0000256" key="10">
    <source>
        <dbReference type="ARBA" id="ARBA00022777"/>
    </source>
</evidence>
<keyword evidence="8 16" id="KW-0812">Transmembrane</keyword>
<dbReference type="OrthoDB" id="9794577at2"/>
<evidence type="ECO:0000256" key="2">
    <source>
        <dbReference type="ARBA" id="ARBA00007316"/>
    </source>
</evidence>
<evidence type="ECO:0000256" key="14">
    <source>
        <dbReference type="ARBA" id="ARBA00023137"/>
    </source>
</evidence>
<dbReference type="EC" id="2.7.10.2" evidence="4"/>
<evidence type="ECO:0000256" key="15">
    <source>
        <dbReference type="ARBA" id="ARBA00051245"/>
    </source>
</evidence>
<keyword evidence="9" id="KW-0547">Nucleotide-binding</keyword>
<evidence type="ECO:0000256" key="5">
    <source>
        <dbReference type="ARBA" id="ARBA00022475"/>
    </source>
</evidence>
<dbReference type="InterPro" id="IPR005702">
    <property type="entry name" value="Wzc-like_C"/>
</dbReference>
<keyword evidence="11" id="KW-0067">ATP-binding</keyword>
<feature type="domain" description="Tyrosine-protein kinase G-rich" evidence="19">
    <location>
        <begin position="447"/>
        <end position="519"/>
    </location>
</feature>
<keyword evidence="7" id="KW-0808">Transferase</keyword>
<gene>
    <name evidence="20" type="ORF">DNU06_01065</name>
</gene>
<evidence type="ECO:0000256" key="13">
    <source>
        <dbReference type="ARBA" id="ARBA00023136"/>
    </source>
</evidence>
<dbReference type="Gene3D" id="3.40.50.300">
    <property type="entry name" value="P-loop containing nucleotide triphosphate hydrolases"/>
    <property type="match status" value="1"/>
</dbReference>
<dbReference type="Proteomes" id="UP000249248">
    <property type="component" value="Unassembled WGS sequence"/>
</dbReference>
<comment type="similarity">
    <text evidence="2">Belongs to the CpsD/CapB family.</text>
</comment>
<dbReference type="RefSeq" id="WP_111061355.1">
    <property type="nucleotide sequence ID" value="NZ_JBHUCU010000007.1"/>
</dbReference>
<keyword evidence="10" id="KW-0418">Kinase</keyword>
<accession>A0A2W1NG34</accession>
<dbReference type="NCBIfam" id="TIGR01007">
    <property type="entry name" value="eps_fam"/>
    <property type="match status" value="1"/>
</dbReference>